<gene>
    <name evidence="1" type="ORF">OBBRIDRAFT_830066</name>
</gene>
<sequence length="184" mass="21014">MTLTFRAWTSFVTSETRRNIQSLDILRDLGDAQKQIELHADGKGMHTLDAIIEAAKEHILRNADTYPPGWLEQFKIHLERLENDAPTCEIITFPGFMSGPNPPEPGKKYLSIFASLNQCFSRDTIHGASNDPQQDPEFDPHYFEEEIWFEFIKLLRNLGQTTPLKDLIVKETNPGLNVTTDNDL</sequence>
<dbReference type="AlphaFoldDB" id="A0A8E2DVY5"/>
<proteinExistence type="predicted"/>
<accession>A0A8E2DVY5</accession>
<name>A0A8E2DVY5_9APHY</name>
<keyword evidence="2" id="KW-1185">Reference proteome</keyword>
<evidence type="ECO:0000313" key="1">
    <source>
        <dbReference type="EMBL" id="OCH96663.1"/>
    </source>
</evidence>
<dbReference type="Gene3D" id="3.30.560.10">
    <property type="entry name" value="Glucose Oxidase, domain 3"/>
    <property type="match status" value="1"/>
</dbReference>
<protein>
    <submittedName>
        <fullName evidence="1">Uncharacterized protein</fullName>
    </submittedName>
</protein>
<organism evidence="1 2">
    <name type="scientific">Obba rivulosa</name>
    <dbReference type="NCBI Taxonomy" id="1052685"/>
    <lineage>
        <taxon>Eukaryota</taxon>
        <taxon>Fungi</taxon>
        <taxon>Dikarya</taxon>
        <taxon>Basidiomycota</taxon>
        <taxon>Agaricomycotina</taxon>
        <taxon>Agaricomycetes</taxon>
        <taxon>Polyporales</taxon>
        <taxon>Gelatoporiaceae</taxon>
        <taxon>Obba</taxon>
    </lineage>
</organism>
<dbReference type="EMBL" id="KV722330">
    <property type="protein sequence ID" value="OCH96663.1"/>
    <property type="molecule type" value="Genomic_DNA"/>
</dbReference>
<dbReference type="SUPFAM" id="SSF54373">
    <property type="entry name" value="FAD-linked reductases, C-terminal domain"/>
    <property type="match status" value="1"/>
</dbReference>
<reference evidence="1 2" key="1">
    <citation type="submission" date="2016-07" db="EMBL/GenBank/DDBJ databases">
        <title>Draft genome of the white-rot fungus Obba rivulosa 3A-2.</title>
        <authorList>
            <consortium name="DOE Joint Genome Institute"/>
            <person name="Miettinen O."/>
            <person name="Riley R."/>
            <person name="Acob R."/>
            <person name="Barry K."/>
            <person name="Cullen D."/>
            <person name="De Vries R."/>
            <person name="Hainaut M."/>
            <person name="Hatakka A."/>
            <person name="Henrissat B."/>
            <person name="Hilden K."/>
            <person name="Kuo R."/>
            <person name="Labutti K."/>
            <person name="Lipzen A."/>
            <person name="Makela M.R."/>
            <person name="Sandor L."/>
            <person name="Spatafora J.W."/>
            <person name="Grigoriev I.V."/>
            <person name="Hibbett D.S."/>
        </authorList>
    </citation>
    <scope>NUCLEOTIDE SEQUENCE [LARGE SCALE GENOMIC DNA]</scope>
    <source>
        <strain evidence="1 2">3A-2</strain>
    </source>
</reference>
<evidence type="ECO:0000313" key="2">
    <source>
        <dbReference type="Proteomes" id="UP000250043"/>
    </source>
</evidence>
<dbReference type="Proteomes" id="UP000250043">
    <property type="component" value="Unassembled WGS sequence"/>
</dbReference>
<dbReference type="OrthoDB" id="269227at2759"/>